<dbReference type="Pfam" id="PF03441">
    <property type="entry name" value="FAD_binding_7"/>
    <property type="match status" value="1"/>
</dbReference>
<dbReference type="PROSITE" id="PS00394">
    <property type="entry name" value="DNA_PHOTOLYASES_1_1"/>
    <property type="match status" value="1"/>
</dbReference>
<gene>
    <name evidence="8" type="ORF">H9Q10_10190</name>
</gene>
<comment type="cofactor">
    <cofactor evidence="1">
        <name>(6R)-5,10-methylene-5,6,7,8-tetrahydrofolate</name>
        <dbReference type="ChEBI" id="CHEBI:15636"/>
    </cofactor>
</comment>
<dbReference type="InterPro" id="IPR036155">
    <property type="entry name" value="Crypto/Photolyase_N_sf"/>
</dbReference>
<dbReference type="InterPro" id="IPR005101">
    <property type="entry name" value="Cryptochr/Photolyase_FAD-bd"/>
</dbReference>
<dbReference type="EMBL" id="JACSGR010000007">
    <property type="protein sequence ID" value="MBH5330031.1"/>
    <property type="molecule type" value="Genomic_DNA"/>
</dbReference>
<evidence type="ECO:0000313" key="9">
    <source>
        <dbReference type="Proteomes" id="UP000768471"/>
    </source>
</evidence>
<evidence type="ECO:0000256" key="5">
    <source>
        <dbReference type="ARBA" id="ARBA00022991"/>
    </source>
</evidence>
<evidence type="ECO:0000259" key="7">
    <source>
        <dbReference type="PROSITE" id="PS51645"/>
    </source>
</evidence>
<proteinExistence type="inferred from homology"/>
<dbReference type="Gene3D" id="1.25.40.80">
    <property type="match status" value="1"/>
</dbReference>
<evidence type="ECO:0000256" key="6">
    <source>
        <dbReference type="RuleBase" id="RU004182"/>
    </source>
</evidence>
<dbReference type="PANTHER" id="PTHR11455:SF9">
    <property type="entry name" value="CRYPTOCHROME CIRCADIAN CLOCK 5 ISOFORM X1"/>
    <property type="match status" value="1"/>
</dbReference>
<keyword evidence="3 6" id="KW-0285">Flavoprotein</keyword>
<accession>A0ABS0NCK2</accession>
<dbReference type="InterPro" id="IPR018394">
    <property type="entry name" value="DNA_photolyase_1_CS_C"/>
</dbReference>
<feature type="domain" description="Photolyase/cryptochrome alpha/beta" evidence="7">
    <location>
        <begin position="3"/>
        <end position="123"/>
    </location>
</feature>
<dbReference type="Proteomes" id="UP000768471">
    <property type="component" value="Unassembled WGS sequence"/>
</dbReference>
<dbReference type="Gene3D" id="1.10.579.10">
    <property type="entry name" value="DNA Cyclobutane Dipyrimidine Photolyase, subunit A, domain 3"/>
    <property type="match status" value="1"/>
</dbReference>
<keyword evidence="5 6" id="KW-0157">Chromophore</keyword>
<dbReference type="InterPro" id="IPR036134">
    <property type="entry name" value="Crypto/Photolyase_FAD-like_sf"/>
</dbReference>
<comment type="cofactor">
    <cofactor evidence="2">
        <name>FAD</name>
        <dbReference type="ChEBI" id="CHEBI:57692"/>
    </cofactor>
</comment>
<dbReference type="PRINTS" id="PR00147">
    <property type="entry name" value="DNAPHOTLYASE"/>
</dbReference>
<dbReference type="SUPFAM" id="SSF52425">
    <property type="entry name" value="Cryptochrome/photolyase, N-terminal domain"/>
    <property type="match status" value="1"/>
</dbReference>
<dbReference type="InterPro" id="IPR002081">
    <property type="entry name" value="Cryptochrome/DNA_photolyase_1"/>
</dbReference>
<comment type="similarity">
    <text evidence="6">Belongs to the DNA photolyase family.</text>
</comment>
<reference evidence="8 9" key="1">
    <citation type="submission" date="2020-09" db="EMBL/GenBank/DDBJ databases">
        <title>Eikenella S3660 sp. nov., isolated from a throat swab.</title>
        <authorList>
            <person name="Buhl M."/>
        </authorList>
    </citation>
    <scope>NUCLEOTIDE SEQUENCE [LARGE SCALE GENOMIC DNA]</scope>
    <source>
        <strain evidence="8 9">S3360</strain>
    </source>
</reference>
<dbReference type="PROSITE" id="PS51645">
    <property type="entry name" value="PHR_CRY_ALPHA_BETA"/>
    <property type="match status" value="1"/>
</dbReference>
<comment type="caution">
    <text evidence="8">The sequence shown here is derived from an EMBL/GenBank/DDBJ whole genome shotgun (WGS) entry which is preliminary data.</text>
</comment>
<keyword evidence="4 6" id="KW-0274">FAD</keyword>
<sequence length="474" mass="53558">MTATTLVWFHRDLRTDDQPALQLAARTGRPLVGAYVWPPQEELTAQRRYFIWQCLQDLAARLTEVGIPLYALEGVAEQALASLAARCRAAALVCTADADLPPSLPAALAEQGCALHTVADGLLQQPHQFALPPYLDNAAFAPFQAAWQAACAEQYAHWQAPVWPPSGLAEQQNRLPENLRHAPPLPAVPAARLTIRGGETVARRQWAEFLPKLAQYAVLRDLPAQHGSSQLSPHWRFGTLSLRRAWAEAARLPEAAAWLKEWARREFFVHHFRQYPATGQGLPENERSKFRQNERSEFLRSKNEHSEFRQNGQTVWENNEQWIAAWQRGETGYPLVDAAMRLLGDTGWLPHSLRRLCALFFCRVLLCDWRIGADWFARLLLDFEPAANNGNWLLAAGLGVRPAEERPFNPVVWSQRLDPGGQFIRRHLPQLAHLDSRAIHAPWRSAAEVNTHGYPAPIADFQASQARWREMRAT</sequence>
<protein>
    <submittedName>
        <fullName evidence="8">Deoxyribodipyrimidine photo-lyase</fullName>
    </submittedName>
</protein>
<dbReference type="SUPFAM" id="SSF48173">
    <property type="entry name" value="Cryptochrome/photolyase FAD-binding domain"/>
    <property type="match status" value="1"/>
</dbReference>
<dbReference type="PANTHER" id="PTHR11455">
    <property type="entry name" value="CRYPTOCHROME"/>
    <property type="match status" value="1"/>
</dbReference>
<evidence type="ECO:0000313" key="8">
    <source>
        <dbReference type="EMBL" id="MBH5330031.1"/>
    </source>
</evidence>
<keyword evidence="9" id="KW-1185">Reference proteome</keyword>
<dbReference type="InterPro" id="IPR014729">
    <property type="entry name" value="Rossmann-like_a/b/a_fold"/>
</dbReference>
<dbReference type="Gene3D" id="3.40.50.620">
    <property type="entry name" value="HUPs"/>
    <property type="match status" value="1"/>
</dbReference>
<dbReference type="InterPro" id="IPR006050">
    <property type="entry name" value="DNA_photolyase_N"/>
</dbReference>
<dbReference type="Pfam" id="PF00875">
    <property type="entry name" value="DNA_photolyase"/>
    <property type="match status" value="1"/>
</dbReference>
<evidence type="ECO:0000256" key="1">
    <source>
        <dbReference type="ARBA" id="ARBA00001932"/>
    </source>
</evidence>
<organism evidence="8 9">
    <name type="scientific">Eikenella glucosivorans</name>
    <dbReference type="NCBI Taxonomy" id="2766967"/>
    <lineage>
        <taxon>Bacteria</taxon>
        <taxon>Pseudomonadati</taxon>
        <taxon>Pseudomonadota</taxon>
        <taxon>Betaproteobacteria</taxon>
        <taxon>Neisseriales</taxon>
        <taxon>Neisseriaceae</taxon>
        <taxon>Eikenella</taxon>
    </lineage>
</organism>
<evidence type="ECO:0000256" key="4">
    <source>
        <dbReference type="ARBA" id="ARBA00022827"/>
    </source>
</evidence>
<evidence type="ECO:0000256" key="2">
    <source>
        <dbReference type="ARBA" id="ARBA00001974"/>
    </source>
</evidence>
<name>A0ABS0NCK2_9NEIS</name>
<dbReference type="RefSeq" id="WP_197903868.1">
    <property type="nucleotide sequence ID" value="NZ_JACSGR010000007.1"/>
</dbReference>
<evidence type="ECO:0000256" key="3">
    <source>
        <dbReference type="ARBA" id="ARBA00022630"/>
    </source>
</evidence>